<protein>
    <submittedName>
        <fullName evidence="1">Uncharacterized protein</fullName>
    </submittedName>
</protein>
<name>A0A2X4UR23_9CORY</name>
<dbReference type="GeneID" id="70783735"/>
<evidence type="ECO:0000313" key="2">
    <source>
        <dbReference type="Proteomes" id="UP000249264"/>
    </source>
</evidence>
<reference evidence="1 2" key="1">
    <citation type="submission" date="2018-06" db="EMBL/GenBank/DDBJ databases">
        <authorList>
            <consortium name="Pathogen Informatics"/>
            <person name="Doyle S."/>
        </authorList>
    </citation>
    <scope>NUCLEOTIDE SEQUENCE [LARGE SCALE GENOMIC DNA]</scope>
    <source>
        <strain evidence="1 2">NCTC10288</strain>
    </source>
</reference>
<dbReference type="Proteomes" id="UP000249264">
    <property type="component" value="Chromosome 1"/>
</dbReference>
<dbReference type="AlphaFoldDB" id="A0A2X4UR23"/>
<dbReference type="EMBL" id="LS483460">
    <property type="protein sequence ID" value="SQI00534.1"/>
    <property type="molecule type" value="Genomic_DNA"/>
</dbReference>
<gene>
    <name evidence="1" type="ORF">NCTC10288_01852</name>
</gene>
<sequence length="126" mass="13858">MYIPIPGMSHLQLYAAPQRIRYEREPTAGDLATREEIRGLVVIVVEVAASLRPLSHLDNARLRRKSPRTFGRGRRLSPLMKAVGASRSAVCMREPMVNTSVLPLLAASNAPLQVPRPAGTYAHFAC</sequence>
<dbReference type="KEGG" id="cmin:NCTC10288_01852"/>
<proteinExistence type="predicted"/>
<evidence type="ECO:0000313" key="1">
    <source>
        <dbReference type="EMBL" id="SQI00534.1"/>
    </source>
</evidence>
<organism evidence="1 2">
    <name type="scientific">Corynebacterium minutissimum</name>
    <dbReference type="NCBI Taxonomy" id="38301"/>
    <lineage>
        <taxon>Bacteria</taxon>
        <taxon>Bacillati</taxon>
        <taxon>Actinomycetota</taxon>
        <taxon>Actinomycetes</taxon>
        <taxon>Mycobacteriales</taxon>
        <taxon>Corynebacteriaceae</taxon>
        <taxon>Corynebacterium</taxon>
    </lineage>
</organism>
<dbReference type="RefSeq" id="WP_231913702.1">
    <property type="nucleotide sequence ID" value="NZ_CP065689.1"/>
</dbReference>
<accession>A0A2X4UR23</accession>